<gene>
    <name evidence="5" type="ORF">Taro_039556</name>
</gene>
<organism evidence="5 6">
    <name type="scientific">Colocasia esculenta</name>
    <name type="common">Wild taro</name>
    <name type="synonym">Arum esculentum</name>
    <dbReference type="NCBI Taxonomy" id="4460"/>
    <lineage>
        <taxon>Eukaryota</taxon>
        <taxon>Viridiplantae</taxon>
        <taxon>Streptophyta</taxon>
        <taxon>Embryophyta</taxon>
        <taxon>Tracheophyta</taxon>
        <taxon>Spermatophyta</taxon>
        <taxon>Magnoliopsida</taxon>
        <taxon>Liliopsida</taxon>
        <taxon>Araceae</taxon>
        <taxon>Aroideae</taxon>
        <taxon>Colocasieae</taxon>
        <taxon>Colocasia</taxon>
    </lineage>
</organism>
<keyword evidence="2" id="KW-0472">Membrane</keyword>
<evidence type="ECO:0000259" key="4">
    <source>
        <dbReference type="Pfam" id="PF01103"/>
    </source>
</evidence>
<evidence type="ECO:0000313" key="6">
    <source>
        <dbReference type="Proteomes" id="UP000652761"/>
    </source>
</evidence>
<evidence type="ECO:0000256" key="1">
    <source>
        <dbReference type="ARBA" id="ARBA00022805"/>
    </source>
</evidence>
<comment type="subcellular location">
    <subcellularLocation>
        <location evidence="3">Plastid</location>
        <location evidence="3">Chloroplast outer membrane</location>
    </subcellularLocation>
</comment>
<dbReference type="OrthoDB" id="2013615at2759"/>
<evidence type="ECO:0000313" key="5">
    <source>
        <dbReference type="EMBL" id="MQM06730.1"/>
    </source>
</evidence>
<dbReference type="PANTHER" id="PTHR12815">
    <property type="entry name" value="SORTING AND ASSEMBLY MACHINERY SAMM50 PROTEIN FAMILY MEMBER"/>
    <property type="match status" value="1"/>
</dbReference>
<dbReference type="PANTHER" id="PTHR12815:SF40">
    <property type="entry name" value="OUTER ENVELOPE PROTEIN 36, CHLOROPLASTIC-RELATED"/>
    <property type="match status" value="1"/>
</dbReference>
<protein>
    <recommendedName>
        <fullName evidence="4">Bacterial surface antigen (D15) domain-containing protein</fullName>
    </recommendedName>
</protein>
<keyword evidence="6" id="KW-1185">Reference proteome</keyword>
<keyword evidence="1" id="KW-0934">Plastid</keyword>
<accession>A0A843WW34</accession>
<proteinExistence type="predicted"/>
<keyword evidence="1" id="KW-1002">Plastid outer membrane</keyword>
<dbReference type="InterPro" id="IPR000184">
    <property type="entry name" value="Bac_surfAg_D15"/>
</dbReference>
<feature type="domain" description="Bacterial surface antigen (D15)" evidence="4">
    <location>
        <begin position="27"/>
        <end position="214"/>
    </location>
</feature>
<dbReference type="AlphaFoldDB" id="A0A843WW34"/>
<comment type="caution">
    <text evidence="5">The sequence shown here is derived from an EMBL/GenBank/DDBJ whole genome shotgun (WGS) entry which is preliminary data.</text>
</comment>
<name>A0A843WW34_COLES</name>
<dbReference type="InterPro" id="IPR039910">
    <property type="entry name" value="D15-like"/>
</dbReference>
<dbReference type="GO" id="GO:0009707">
    <property type="term" value="C:chloroplast outer membrane"/>
    <property type="evidence" value="ECO:0007669"/>
    <property type="project" value="UniProtKB-SubCell"/>
</dbReference>
<evidence type="ECO:0000256" key="2">
    <source>
        <dbReference type="ARBA" id="ARBA00023136"/>
    </source>
</evidence>
<evidence type="ECO:0000256" key="3">
    <source>
        <dbReference type="ARBA" id="ARBA00024013"/>
    </source>
</evidence>
<dbReference type="Pfam" id="PF01103">
    <property type="entry name" value="Omp85"/>
    <property type="match status" value="1"/>
</dbReference>
<dbReference type="GO" id="GO:0009658">
    <property type="term" value="P:chloroplast organization"/>
    <property type="evidence" value="ECO:0007669"/>
    <property type="project" value="TreeGrafter"/>
</dbReference>
<dbReference type="Gene3D" id="2.40.160.50">
    <property type="entry name" value="membrane protein fhac: a member of the omp85/tpsb transporter family"/>
    <property type="match status" value="1"/>
</dbReference>
<dbReference type="GO" id="GO:0009793">
    <property type="term" value="P:embryo development ending in seed dormancy"/>
    <property type="evidence" value="ECO:0007669"/>
    <property type="project" value="TreeGrafter"/>
</dbReference>
<sequence length="223" mass="23901">MAPEIGLQGPQIDNSSHVRWGTVHLCRFSAGVDINEPASSNWISTTSIKFEHVRPLNDEGRSISRDIDGFPITCSGGSSDNMVVLKQESQYAVANDNSFSKLNLKMEQGIPILSKWLIFNKFKCVASSGVKLGPAFLSTRYKGLLYLYILHLACSCKLTLLPGSVTGGSIVGDLAPYQAFKIGGLGSVRGYSDGAIGSGRSCLIVNGELTIPLALHLEVICAH</sequence>
<reference evidence="5" key="1">
    <citation type="submission" date="2017-07" db="EMBL/GenBank/DDBJ databases">
        <title>Taro Niue Genome Assembly and Annotation.</title>
        <authorList>
            <person name="Atibalentja N."/>
            <person name="Keating K."/>
            <person name="Fields C.J."/>
        </authorList>
    </citation>
    <scope>NUCLEOTIDE SEQUENCE</scope>
    <source>
        <strain evidence="5">Niue_2</strain>
        <tissue evidence="5">Leaf</tissue>
    </source>
</reference>
<dbReference type="Proteomes" id="UP000652761">
    <property type="component" value="Unassembled WGS sequence"/>
</dbReference>
<dbReference type="EMBL" id="NMUH01003697">
    <property type="protein sequence ID" value="MQM06730.1"/>
    <property type="molecule type" value="Genomic_DNA"/>
</dbReference>